<evidence type="ECO:0000256" key="3">
    <source>
        <dbReference type="ARBA" id="ARBA00022448"/>
    </source>
</evidence>
<dbReference type="Pfam" id="PF00496">
    <property type="entry name" value="SBP_bac_5"/>
    <property type="match status" value="1"/>
</dbReference>
<feature type="signal peptide" evidence="5">
    <location>
        <begin position="1"/>
        <end position="19"/>
    </location>
</feature>
<keyword evidence="3" id="KW-0813">Transport</keyword>
<comment type="similarity">
    <text evidence="2">Belongs to the bacterial solute-binding protein 5 family.</text>
</comment>
<dbReference type="Gene3D" id="3.90.76.10">
    <property type="entry name" value="Dipeptide-binding Protein, Domain 1"/>
    <property type="match status" value="1"/>
</dbReference>
<dbReference type="Proteomes" id="UP000245765">
    <property type="component" value="Unassembled WGS sequence"/>
</dbReference>
<comment type="subcellular location">
    <subcellularLocation>
        <location evidence="1">Periplasm</location>
    </subcellularLocation>
</comment>
<evidence type="ECO:0000256" key="4">
    <source>
        <dbReference type="ARBA" id="ARBA00022729"/>
    </source>
</evidence>
<dbReference type="CDD" id="cd08513">
    <property type="entry name" value="PBP2_thermophilic_Hb8_like"/>
    <property type="match status" value="1"/>
</dbReference>
<reference evidence="8" key="1">
    <citation type="submission" date="2018-05" db="EMBL/GenBank/DDBJ databases">
        <authorList>
            <person name="Du Z."/>
            <person name="Wang X."/>
        </authorList>
    </citation>
    <scope>NUCLEOTIDE SEQUENCE [LARGE SCALE GENOMIC DNA]</scope>
    <source>
        <strain evidence="8">CQN31</strain>
    </source>
</reference>
<evidence type="ECO:0000256" key="2">
    <source>
        <dbReference type="ARBA" id="ARBA00005695"/>
    </source>
</evidence>
<keyword evidence="4 5" id="KW-0732">Signal</keyword>
<dbReference type="Gene3D" id="3.10.105.10">
    <property type="entry name" value="Dipeptide-binding Protein, Domain 3"/>
    <property type="match status" value="1"/>
</dbReference>
<dbReference type="Gene3D" id="3.40.190.10">
    <property type="entry name" value="Periplasmic binding protein-like II"/>
    <property type="match status" value="1"/>
</dbReference>
<dbReference type="OrthoDB" id="9803988at2"/>
<name>A0A317FE43_9PROT</name>
<evidence type="ECO:0000259" key="6">
    <source>
        <dbReference type="Pfam" id="PF00496"/>
    </source>
</evidence>
<gene>
    <name evidence="7" type="ORF">DFH01_19975</name>
</gene>
<comment type="caution">
    <text evidence="7">The sequence shown here is derived from an EMBL/GenBank/DDBJ whole genome shotgun (WGS) entry which is preliminary data.</text>
</comment>
<sequence length="552" mass="62412">MKPRLVALLAIASLTPALAQSPPRDQLTIGITQYPATLHPNIESMAAKSYVLGFARRPLTVYDQDWALTCMGCDTLPSLDNGMAQRETTPDGRPGIRVTWRLREDLRWGDGRPVSAEDLLFAWQAGRDFSTGFGGSEFYRSAYEAIVVDPRSITLRFDRVTFEYASAGDWQPLPAHVERARWEQEPRSYRSRSAYETEPTNPALWNGPYRVIQVQPGAGITLERNDTWAGPAPAFRRIAIRTVESTTALEAQLLAGQLDMIAGELGLPLDQATALERRVGARFRIGYKPGLIYEHLDVNHDTPLLADRRVRQALVMAIDRAQIVSRLFDGRQVLAHGNVNPLDWVYDQSIRQWPHDPARARALLEEAGWRPGPDGIRRNQAGERLTIELMTTAGNRSREAVQQVIQGMWRQAGIEARIRNEPPRVLFGETLSKRRFTGAVMFAWISAPESVPRTTLHSDEIPTAERNWSGQNYTGFRNAEMDALLEAIPIELDREKRRALWQRLQAIYAEELPAIPLWFRADAHVWPRWLDGVRPTGHLAPSSLWVTDWAVR</sequence>
<dbReference type="RefSeq" id="WP_109872214.1">
    <property type="nucleotide sequence ID" value="NZ_QGNA01000004.1"/>
</dbReference>
<dbReference type="PIRSF" id="PIRSF002741">
    <property type="entry name" value="MppA"/>
    <property type="match status" value="1"/>
</dbReference>
<dbReference type="GO" id="GO:0043190">
    <property type="term" value="C:ATP-binding cassette (ABC) transporter complex"/>
    <property type="evidence" value="ECO:0007669"/>
    <property type="project" value="InterPro"/>
</dbReference>
<keyword evidence="8" id="KW-1185">Reference proteome</keyword>
<protein>
    <submittedName>
        <fullName evidence="7">Peptide ABC transporter</fullName>
    </submittedName>
</protein>
<dbReference type="GO" id="GO:0015833">
    <property type="term" value="P:peptide transport"/>
    <property type="evidence" value="ECO:0007669"/>
    <property type="project" value="TreeGrafter"/>
</dbReference>
<feature type="domain" description="Solute-binding protein family 5" evidence="6">
    <location>
        <begin position="96"/>
        <end position="446"/>
    </location>
</feature>
<dbReference type="AlphaFoldDB" id="A0A317FE43"/>
<dbReference type="SUPFAM" id="SSF53850">
    <property type="entry name" value="Periplasmic binding protein-like II"/>
    <property type="match status" value="1"/>
</dbReference>
<dbReference type="PANTHER" id="PTHR30290:SF9">
    <property type="entry name" value="OLIGOPEPTIDE-BINDING PROTEIN APPA"/>
    <property type="match status" value="1"/>
</dbReference>
<dbReference type="EMBL" id="QGNA01000004">
    <property type="protein sequence ID" value="PWS35848.1"/>
    <property type="molecule type" value="Genomic_DNA"/>
</dbReference>
<feature type="chain" id="PRO_5016371973" evidence="5">
    <location>
        <begin position="20"/>
        <end position="552"/>
    </location>
</feature>
<dbReference type="GO" id="GO:1904680">
    <property type="term" value="F:peptide transmembrane transporter activity"/>
    <property type="evidence" value="ECO:0007669"/>
    <property type="project" value="TreeGrafter"/>
</dbReference>
<evidence type="ECO:0000256" key="1">
    <source>
        <dbReference type="ARBA" id="ARBA00004418"/>
    </source>
</evidence>
<evidence type="ECO:0000256" key="5">
    <source>
        <dbReference type="SAM" id="SignalP"/>
    </source>
</evidence>
<dbReference type="InterPro" id="IPR039424">
    <property type="entry name" value="SBP_5"/>
</dbReference>
<dbReference type="GO" id="GO:0030288">
    <property type="term" value="C:outer membrane-bounded periplasmic space"/>
    <property type="evidence" value="ECO:0007669"/>
    <property type="project" value="UniProtKB-ARBA"/>
</dbReference>
<organism evidence="7 8">
    <name type="scientific">Falsiroseomonas bella</name>
    <dbReference type="NCBI Taxonomy" id="2184016"/>
    <lineage>
        <taxon>Bacteria</taxon>
        <taxon>Pseudomonadati</taxon>
        <taxon>Pseudomonadota</taxon>
        <taxon>Alphaproteobacteria</taxon>
        <taxon>Acetobacterales</taxon>
        <taxon>Roseomonadaceae</taxon>
        <taxon>Falsiroseomonas</taxon>
    </lineage>
</organism>
<evidence type="ECO:0000313" key="8">
    <source>
        <dbReference type="Proteomes" id="UP000245765"/>
    </source>
</evidence>
<dbReference type="PANTHER" id="PTHR30290">
    <property type="entry name" value="PERIPLASMIC BINDING COMPONENT OF ABC TRANSPORTER"/>
    <property type="match status" value="1"/>
</dbReference>
<accession>A0A317FE43</accession>
<proteinExistence type="inferred from homology"/>
<dbReference type="InterPro" id="IPR000914">
    <property type="entry name" value="SBP_5_dom"/>
</dbReference>
<evidence type="ECO:0000313" key="7">
    <source>
        <dbReference type="EMBL" id="PWS35848.1"/>
    </source>
</evidence>
<dbReference type="InterPro" id="IPR030678">
    <property type="entry name" value="Peptide/Ni-bd"/>
</dbReference>